<evidence type="ECO:0000313" key="1">
    <source>
        <dbReference type="EMBL" id="KAJ3640901.1"/>
    </source>
</evidence>
<dbReference type="Proteomes" id="UP001168821">
    <property type="component" value="Unassembled WGS sequence"/>
</dbReference>
<evidence type="ECO:0000313" key="3">
    <source>
        <dbReference type="Proteomes" id="UP001168821"/>
    </source>
</evidence>
<dbReference type="EMBL" id="JALNTZ010000001">
    <property type="protein sequence ID" value="KAJ3666398.1"/>
    <property type="molecule type" value="Genomic_DNA"/>
</dbReference>
<name>A0AA38HQ11_9CUCU</name>
<dbReference type="EMBL" id="JALNTZ010000009">
    <property type="protein sequence ID" value="KAJ3640901.1"/>
    <property type="molecule type" value="Genomic_DNA"/>
</dbReference>
<proteinExistence type="predicted"/>
<accession>A0AA38HQ11</accession>
<reference evidence="1" key="1">
    <citation type="journal article" date="2023" name="G3 (Bethesda)">
        <title>Whole genome assemblies of Zophobas morio and Tenebrio molitor.</title>
        <authorList>
            <person name="Kaur S."/>
            <person name="Stinson S.A."/>
            <person name="diCenzo G.C."/>
        </authorList>
    </citation>
    <scope>NUCLEOTIDE SEQUENCE</scope>
    <source>
        <strain evidence="1">QUZm001</strain>
    </source>
</reference>
<sequence length="106" mass="11807">MEEDLMEMDGRVRRTARQLLADNSDKNPGGVSQLFHYSAWIFGVCSVAKKSSSCQWNSYKYVHVFLLTHCEDGPWPGYADWLAQMLASPQFHAAASTAPAFGIPIP</sequence>
<evidence type="ECO:0000313" key="2">
    <source>
        <dbReference type="EMBL" id="KAJ3666398.1"/>
    </source>
</evidence>
<protein>
    <submittedName>
        <fullName evidence="1">Uncharacterized protein</fullName>
    </submittedName>
</protein>
<dbReference type="AlphaFoldDB" id="A0AA38HQ11"/>
<organism evidence="1 3">
    <name type="scientific">Zophobas morio</name>
    <dbReference type="NCBI Taxonomy" id="2755281"/>
    <lineage>
        <taxon>Eukaryota</taxon>
        <taxon>Metazoa</taxon>
        <taxon>Ecdysozoa</taxon>
        <taxon>Arthropoda</taxon>
        <taxon>Hexapoda</taxon>
        <taxon>Insecta</taxon>
        <taxon>Pterygota</taxon>
        <taxon>Neoptera</taxon>
        <taxon>Endopterygota</taxon>
        <taxon>Coleoptera</taxon>
        <taxon>Polyphaga</taxon>
        <taxon>Cucujiformia</taxon>
        <taxon>Tenebrionidae</taxon>
        <taxon>Zophobas</taxon>
    </lineage>
</organism>
<keyword evidence="3" id="KW-1185">Reference proteome</keyword>
<comment type="caution">
    <text evidence="1">The sequence shown here is derived from an EMBL/GenBank/DDBJ whole genome shotgun (WGS) entry which is preliminary data.</text>
</comment>
<gene>
    <name evidence="2" type="ORF">Zmor_001841</name>
    <name evidence="1" type="ORF">Zmor_027434</name>
</gene>